<gene>
    <name evidence="5" type="ORF">J2T57_003220</name>
</gene>
<name>A0AAE3G778_9GAMM</name>
<dbReference type="EC" id="4.2.1.96" evidence="4"/>
<dbReference type="InterPro" id="IPR050376">
    <property type="entry name" value="Pterin-4-alpha-carb_dehyd"/>
</dbReference>
<dbReference type="Gene3D" id="3.30.1360.20">
    <property type="entry name" value="Transcriptional coactivator/pterin dehydratase"/>
    <property type="match status" value="1"/>
</dbReference>
<evidence type="ECO:0000256" key="2">
    <source>
        <dbReference type="ARBA" id="ARBA00006472"/>
    </source>
</evidence>
<dbReference type="Proteomes" id="UP001205843">
    <property type="component" value="Unassembled WGS sequence"/>
</dbReference>
<protein>
    <recommendedName>
        <fullName evidence="4">Putative pterin-4-alpha-carbinolamine dehydratase</fullName>
        <shortName evidence="4">PHS</shortName>
        <ecNumber evidence="4">4.2.1.96</ecNumber>
    </recommendedName>
    <alternativeName>
        <fullName evidence="4">4-alpha-hydroxy-tetrahydropterin dehydratase</fullName>
    </alternativeName>
    <alternativeName>
        <fullName evidence="4">Pterin carbinolamine dehydratase</fullName>
        <shortName evidence="4">PCD</shortName>
    </alternativeName>
</protein>
<dbReference type="InterPro" id="IPR036428">
    <property type="entry name" value="PCD_sf"/>
</dbReference>
<dbReference type="AlphaFoldDB" id="A0AAE3G778"/>
<keyword evidence="3 4" id="KW-0456">Lyase</keyword>
<dbReference type="PANTHER" id="PTHR42805">
    <property type="entry name" value="PTERIN-4-ALPHA-CARBINOLAMINE DEHYDRATASE-RELATED"/>
    <property type="match status" value="1"/>
</dbReference>
<evidence type="ECO:0000256" key="3">
    <source>
        <dbReference type="ARBA" id="ARBA00023239"/>
    </source>
</evidence>
<dbReference type="CDD" id="cd00913">
    <property type="entry name" value="PCD_DCoH_subfamily_a"/>
    <property type="match status" value="1"/>
</dbReference>
<dbReference type="GO" id="GO:0006729">
    <property type="term" value="P:tetrahydrobiopterin biosynthetic process"/>
    <property type="evidence" value="ECO:0007669"/>
    <property type="project" value="InterPro"/>
</dbReference>
<evidence type="ECO:0000313" key="5">
    <source>
        <dbReference type="EMBL" id="MCP1676061.1"/>
    </source>
</evidence>
<evidence type="ECO:0000313" key="6">
    <source>
        <dbReference type="Proteomes" id="UP001205843"/>
    </source>
</evidence>
<dbReference type="GO" id="GO:0008124">
    <property type="term" value="F:4-alpha-hydroxytetrahydrobiopterin dehydratase activity"/>
    <property type="evidence" value="ECO:0007669"/>
    <property type="project" value="UniProtKB-UniRule"/>
</dbReference>
<reference evidence="5" key="1">
    <citation type="submission" date="2022-03" db="EMBL/GenBank/DDBJ databases">
        <title>Genomic Encyclopedia of Type Strains, Phase III (KMG-III): the genomes of soil and plant-associated and newly described type strains.</title>
        <authorList>
            <person name="Whitman W."/>
        </authorList>
    </citation>
    <scope>NUCLEOTIDE SEQUENCE</scope>
    <source>
        <strain evidence="5">ANL 6-2</strain>
    </source>
</reference>
<dbReference type="HAMAP" id="MF_00434">
    <property type="entry name" value="Pterin_4_alpha"/>
    <property type="match status" value="1"/>
</dbReference>
<comment type="similarity">
    <text evidence="2 4">Belongs to the pterin-4-alpha-carbinolamine dehydratase family.</text>
</comment>
<evidence type="ECO:0000256" key="4">
    <source>
        <dbReference type="HAMAP-Rule" id="MF_00434"/>
    </source>
</evidence>
<evidence type="ECO:0000256" key="1">
    <source>
        <dbReference type="ARBA" id="ARBA00001554"/>
    </source>
</evidence>
<dbReference type="InterPro" id="IPR001533">
    <property type="entry name" value="Pterin_deHydtase"/>
</dbReference>
<comment type="caution">
    <text evidence="5">The sequence shown here is derived from an EMBL/GenBank/DDBJ whole genome shotgun (WGS) entry which is preliminary data.</text>
</comment>
<dbReference type="RefSeq" id="WP_253480695.1">
    <property type="nucleotide sequence ID" value="NZ_JALJXV010000008.1"/>
</dbReference>
<dbReference type="Pfam" id="PF01329">
    <property type="entry name" value="Pterin_4a"/>
    <property type="match status" value="1"/>
</dbReference>
<organism evidence="5 6">
    <name type="scientific">Natronocella acetinitrilica</name>
    <dbReference type="NCBI Taxonomy" id="414046"/>
    <lineage>
        <taxon>Bacteria</taxon>
        <taxon>Pseudomonadati</taxon>
        <taxon>Pseudomonadota</taxon>
        <taxon>Gammaproteobacteria</taxon>
        <taxon>Chromatiales</taxon>
        <taxon>Ectothiorhodospiraceae</taxon>
        <taxon>Natronocella</taxon>
    </lineage>
</organism>
<accession>A0AAE3G778</accession>
<dbReference type="PANTHER" id="PTHR42805:SF1">
    <property type="entry name" value="PTERIN-4-ALPHA-CARBINOLAMINE DEHYDRATASE-RELATED"/>
    <property type="match status" value="1"/>
</dbReference>
<dbReference type="EMBL" id="JALJXV010000008">
    <property type="protein sequence ID" value="MCP1676061.1"/>
    <property type="molecule type" value="Genomic_DNA"/>
</dbReference>
<dbReference type="SUPFAM" id="SSF55248">
    <property type="entry name" value="PCD-like"/>
    <property type="match status" value="1"/>
</dbReference>
<sequence>MDLTSKTCTPCQGGIDPMPRAEAEAMLKDVQGWELTHDATRLERTFKFGNFVEANRFVDRVGELAEEEGHHPDITFGWGYATVVIWTHKIGGLHENDFIFAAKTNRLAE</sequence>
<proteinExistence type="inferred from homology"/>
<comment type="catalytic activity">
    <reaction evidence="1 4">
        <text>(4aS,6R)-4a-hydroxy-L-erythro-5,6,7,8-tetrahydrobiopterin = (6R)-L-erythro-6,7-dihydrobiopterin + H2O</text>
        <dbReference type="Rhea" id="RHEA:11920"/>
        <dbReference type="ChEBI" id="CHEBI:15377"/>
        <dbReference type="ChEBI" id="CHEBI:15642"/>
        <dbReference type="ChEBI" id="CHEBI:43120"/>
        <dbReference type="EC" id="4.2.1.96"/>
    </reaction>
</comment>
<keyword evidence="6" id="KW-1185">Reference proteome</keyword>